<comment type="caution">
    <text evidence="1">The sequence shown here is derived from an EMBL/GenBank/DDBJ whole genome shotgun (WGS) entry which is preliminary data.</text>
</comment>
<name>A0A4R4UBY3_9PSEU</name>
<sequence>MTWLVVAVAGVAAVGVARWLRRHRARRRAVARAKVEMDWFYRPQERRPHVRGCGKHAAADPVVLLRRIDGSPLGSVPRPARTRRR</sequence>
<accession>A0A4R4UBY3</accession>
<dbReference type="EMBL" id="SMKV01000036">
    <property type="protein sequence ID" value="TDC89077.1"/>
    <property type="molecule type" value="Genomic_DNA"/>
</dbReference>
<proteinExistence type="predicted"/>
<reference evidence="1 2" key="1">
    <citation type="submission" date="2019-03" db="EMBL/GenBank/DDBJ databases">
        <title>Draft genome sequences of novel Actinobacteria.</title>
        <authorList>
            <person name="Sahin N."/>
            <person name="Ay H."/>
            <person name="Saygin H."/>
        </authorList>
    </citation>
    <scope>NUCLEOTIDE SEQUENCE [LARGE SCALE GENOMIC DNA]</scope>
    <source>
        <strain evidence="1 2">16K404</strain>
    </source>
</reference>
<gene>
    <name evidence="1" type="ORF">E1161_22185</name>
</gene>
<dbReference type="Proteomes" id="UP000294744">
    <property type="component" value="Unassembled WGS sequence"/>
</dbReference>
<dbReference type="AlphaFoldDB" id="A0A4R4UBY3"/>
<dbReference type="OrthoDB" id="3697056at2"/>
<evidence type="ECO:0000313" key="2">
    <source>
        <dbReference type="Proteomes" id="UP000294744"/>
    </source>
</evidence>
<protein>
    <submittedName>
        <fullName evidence="1">Uncharacterized protein</fullName>
    </submittedName>
</protein>
<keyword evidence="2" id="KW-1185">Reference proteome</keyword>
<dbReference type="RefSeq" id="WP_132626377.1">
    <property type="nucleotide sequence ID" value="NZ_SMKV01000036.1"/>
</dbReference>
<organism evidence="1 2">
    <name type="scientific">Saccharopolyspora aridisoli</name>
    <dbReference type="NCBI Taxonomy" id="2530385"/>
    <lineage>
        <taxon>Bacteria</taxon>
        <taxon>Bacillati</taxon>
        <taxon>Actinomycetota</taxon>
        <taxon>Actinomycetes</taxon>
        <taxon>Pseudonocardiales</taxon>
        <taxon>Pseudonocardiaceae</taxon>
        <taxon>Saccharopolyspora</taxon>
    </lineage>
</organism>
<evidence type="ECO:0000313" key="1">
    <source>
        <dbReference type="EMBL" id="TDC89077.1"/>
    </source>
</evidence>